<reference evidence="2 3" key="1">
    <citation type="submission" date="2021-06" db="EMBL/GenBank/DDBJ databases">
        <title>Caerostris extrusa draft genome.</title>
        <authorList>
            <person name="Kono N."/>
            <person name="Arakawa K."/>
        </authorList>
    </citation>
    <scope>NUCLEOTIDE SEQUENCE [LARGE SCALE GENOMIC DNA]</scope>
</reference>
<feature type="chain" id="PRO_5043450363" evidence="1">
    <location>
        <begin position="17"/>
        <end position="96"/>
    </location>
</feature>
<evidence type="ECO:0000313" key="2">
    <source>
        <dbReference type="EMBL" id="GIY78496.1"/>
    </source>
</evidence>
<evidence type="ECO:0000313" key="3">
    <source>
        <dbReference type="Proteomes" id="UP001054945"/>
    </source>
</evidence>
<keyword evidence="3" id="KW-1185">Reference proteome</keyword>
<sequence length="96" mass="11016">MRILMLMGIWIYHVRFINVNNDADLFCKKITAGEKAQHLFEVLEKFMFGNSLDWTKCIGICSNGPHPISGCYGRVWALIQSMRCETITLFAGKRLC</sequence>
<dbReference type="AlphaFoldDB" id="A0AAV4W967"/>
<protein>
    <submittedName>
        <fullName evidence="2">Uncharacterized protein</fullName>
    </submittedName>
</protein>
<accession>A0AAV4W967</accession>
<dbReference type="Proteomes" id="UP001054945">
    <property type="component" value="Unassembled WGS sequence"/>
</dbReference>
<keyword evidence="1" id="KW-0732">Signal</keyword>
<proteinExistence type="predicted"/>
<name>A0AAV4W967_CAEEX</name>
<comment type="caution">
    <text evidence="2">The sequence shown here is derived from an EMBL/GenBank/DDBJ whole genome shotgun (WGS) entry which is preliminary data.</text>
</comment>
<dbReference type="EMBL" id="BPLR01015762">
    <property type="protein sequence ID" value="GIY78496.1"/>
    <property type="molecule type" value="Genomic_DNA"/>
</dbReference>
<evidence type="ECO:0000256" key="1">
    <source>
        <dbReference type="SAM" id="SignalP"/>
    </source>
</evidence>
<feature type="signal peptide" evidence="1">
    <location>
        <begin position="1"/>
        <end position="16"/>
    </location>
</feature>
<gene>
    <name evidence="2" type="ORF">CEXT_591951</name>
</gene>
<organism evidence="2 3">
    <name type="scientific">Caerostris extrusa</name>
    <name type="common">Bark spider</name>
    <name type="synonym">Caerostris bankana</name>
    <dbReference type="NCBI Taxonomy" id="172846"/>
    <lineage>
        <taxon>Eukaryota</taxon>
        <taxon>Metazoa</taxon>
        <taxon>Ecdysozoa</taxon>
        <taxon>Arthropoda</taxon>
        <taxon>Chelicerata</taxon>
        <taxon>Arachnida</taxon>
        <taxon>Araneae</taxon>
        <taxon>Araneomorphae</taxon>
        <taxon>Entelegynae</taxon>
        <taxon>Araneoidea</taxon>
        <taxon>Araneidae</taxon>
        <taxon>Caerostris</taxon>
    </lineage>
</organism>